<evidence type="ECO:0000259" key="6">
    <source>
        <dbReference type="Pfam" id="PF01794"/>
    </source>
</evidence>
<proteinExistence type="predicted"/>
<protein>
    <submittedName>
        <fullName evidence="7">Ferric reductase-like transmembrane domain-containing protein</fullName>
    </submittedName>
</protein>
<organism evidence="7 8">
    <name type="scientific">Candidatus Dormiibacter inghamiae</name>
    <dbReference type="NCBI Taxonomy" id="3127013"/>
    <lineage>
        <taxon>Bacteria</taxon>
        <taxon>Bacillati</taxon>
        <taxon>Candidatus Dormiibacterota</taxon>
        <taxon>Candidatus Dormibacteria</taxon>
        <taxon>Candidatus Dormibacterales</taxon>
        <taxon>Candidatus Dormibacteraceae</taxon>
        <taxon>Candidatus Dormiibacter</taxon>
    </lineage>
</organism>
<feature type="transmembrane region" description="Helical" evidence="5">
    <location>
        <begin position="157"/>
        <end position="176"/>
    </location>
</feature>
<feature type="transmembrane region" description="Helical" evidence="5">
    <location>
        <begin position="95"/>
        <end position="115"/>
    </location>
</feature>
<evidence type="ECO:0000256" key="4">
    <source>
        <dbReference type="ARBA" id="ARBA00023136"/>
    </source>
</evidence>
<dbReference type="Proteomes" id="UP000620075">
    <property type="component" value="Unassembled WGS sequence"/>
</dbReference>
<evidence type="ECO:0000256" key="5">
    <source>
        <dbReference type="SAM" id="Phobius"/>
    </source>
</evidence>
<evidence type="ECO:0000256" key="3">
    <source>
        <dbReference type="ARBA" id="ARBA00022989"/>
    </source>
</evidence>
<evidence type="ECO:0000313" key="8">
    <source>
        <dbReference type="Proteomes" id="UP000620075"/>
    </source>
</evidence>
<keyword evidence="2 5" id="KW-0812">Transmembrane</keyword>
<evidence type="ECO:0000256" key="1">
    <source>
        <dbReference type="ARBA" id="ARBA00004141"/>
    </source>
</evidence>
<feature type="domain" description="Ferric oxidoreductase" evidence="6">
    <location>
        <begin position="15"/>
        <end position="139"/>
    </location>
</feature>
<evidence type="ECO:0000256" key="2">
    <source>
        <dbReference type="ARBA" id="ARBA00022692"/>
    </source>
</evidence>
<name>A0A934NH41_9BACT</name>
<sequence>MDQQTLFWVLARISGLASFAALSVSLLTGLALRTAVLDFLGPNRGLRSLHEYTALLWLPLGGLHIAGLLLDQTARVGPLDLLVPFQAPYDPRGQLAIGLGTVTLQLFLLVALTGWLRGRLPGQLWRWLHRLSYLAFGLLFLHAVLAGTDFSDPLVSALTWSMAGTVAVLSLARMVWGRLPARRA</sequence>
<dbReference type="AlphaFoldDB" id="A0A934NH41"/>
<keyword evidence="4 5" id="KW-0472">Membrane</keyword>
<reference evidence="7 8" key="1">
    <citation type="submission" date="2020-10" db="EMBL/GenBank/DDBJ databases">
        <title>Ca. Dormibacterota MAGs.</title>
        <authorList>
            <person name="Montgomery K."/>
        </authorList>
    </citation>
    <scope>NUCLEOTIDE SEQUENCE [LARGE SCALE GENOMIC DNA]</scope>
    <source>
        <strain evidence="7">SC8811_S16_3</strain>
    </source>
</reference>
<comment type="caution">
    <text evidence="7">The sequence shown here is derived from an EMBL/GenBank/DDBJ whole genome shotgun (WGS) entry which is preliminary data.</text>
</comment>
<accession>A0A934NH41</accession>
<keyword evidence="3 5" id="KW-1133">Transmembrane helix</keyword>
<dbReference type="RefSeq" id="WP_338178291.1">
    <property type="nucleotide sequence ID" value="NZ_JAEKNQ010000030.1"/>
</dbReference>
<feature type="transmembrane region" description="Helical" evidence="5">
    <location>
        <begin position="127"/>
        <end position="145"/>
    </location>
</feature>
<dbReference type="Pfam" id="PF01794">
    <property type="entry name" value="Ferric_reduct"/>
    <property type="match status" value="1"/>
</dbReference>
<dbReference type="InterPro" id="IPR013130">
    <property type="entry name" value="Fe3_Rdtase_TM_dom"/>
</dbReference>
<dbReference type="GO" id="GO:0016020">
    <property type="term" value="C:membrane"/>
    <property type="evidence" value="ECO:0007669"/>
    <property type="project" value="UniProtKB-SubCell"/>
</dbReference>
<dbReference type="EMBL" id="JAEKNQ010000030">
    <property type="protein sequence ID" value="MBJ7603007.1"/>
    <property type="molecule type" value="Genomic_DNA"/>
</dbReference>
<comment type="subcellular location">
    <subcellularLocation>
        <location evidence="1">Membrane</location>
        <topology evidence="1">Multi-pass membrane protein</topology>
    </subcellularLocation>
</comment>
<gene>
    <name evidence="7" type="ORF">JF888_07435</name>
</gene>
<evidence type="ECO:0000313" key="7">
    <source>
        <dbReference type="EMBL" id="MBJ7603007.1"/>
    </source>
</evidence>
<feature type="transmembrane region" description="Helical" evidence="5">
    <location>
        <begin position="6"/>
        <end position="32"/>
    </location>
</feature>
<feature type="transmembrane region" description="Helical" evidence="5">
    <location>
        <begin position="52"/>
        <end position="70"/>
    </location>
</feature>